<dbReference type="InterPro" id="IPR011659">
    <property type="entry name" value="WD40"/>
</dbReference>
<gene>
    <name evidence="3" type="ORF">EV645_5899</name>
</gene>
<comment type="caution">
    <text evidence="3">The sequence shown here is derived from an EMBL/GenBank/DDBJ whole genome shotgun (WGS) entry which is preliminary data.</text>
</comment>
<evidence type="ECO:0000313" key="4">
    <source>
        <dbReference type="Proteomes" id="UP000292027"/>
    </source>
</evidence>
<accession>A0A4V2FX73</accession>
<dbReference type="RefSeq" id="WP_130447200.1">
    <property type="nucleotide sequence ID" value="NZ_SHKR01000014.1"/>
</dbReference>
<feature type="transmembrane region" description="Helical" evidence="2">
    <location>
        <begin position="41"/>
        <end position="62"/>
    </location>
</feature>
<keyword evidence="2" id="KW-0472">Membrane</keyword>
<feature type="compositionally biased region" description="Basic and acidic residues" evidence="1">
    <location>
        <begin position="1"/>
        <end position="18"/>
    </location>
</feature>
<protein>
    <recommendedName>
        <fullName evidence="5">WD40 repeat domain-containing protein</fullName>
    </recommendedName>
</protein>
<dbReference type="OrthoDB" id="3825276at2"/>
<keyword evidence="2" id="KW-1133">Transmembrane helix</keyword>
<dbReference type="InterPro" id="IPR011042">
    <property type="entry name" value="6-blade_b-propeller_TolB-like"/>
</dbReference>
<keyword evidence="4" id="KW-1185">Reference proteome</keyword>
<keyword evidence="2" id="KW-0812">Transmembrane</keyword>
<sequence>MTDTETRLRDYLHAKADTVPDSAHGPGLELDSTGTSTRRRWVPMAVAAAGIAAILTLAVPYLHGLAKSDQPSVAGLPAAGPVSTGAPRIPYAITDPNSNPDNPLDTWWYVLHDGGQTVKNPGLKGNVAARTEGGWLATTGYPDPDKSQIVVISPSGTVRPIGPLGAQWPFVSPDGRQIAVAVSKYGRPDGRVVVVDIRTGKEVSSLTVKIPNLELIGWNKDGIWMHEHGPDAVPVKVWQPGSKDVRTVGSFSDRLELTRTTNTIAQISYKGGKTCITAATLGTKGLDVKREYCFKNLAAAPYVTVSPDGSTMTINTIGVAVDIATGKATKLRLPAGTKWFEDGVFEDPDNVIVVDEAGAAQKLFRCSVGTGECKQVAIAKPDQTIRQVQP</sequence>
<dbReference type="Gene3D" id="2.120.10.30">
    <property type="entry name" value="TolB, C-terminal domain"/>
    <property type="match status" value="1"/>
</dbReference>
<evidence type="ECO:0000313" key="3">
    <source>
        <dbReference type="EMBL" id="RZU12626.1"/>
    </source>
</evidence>
<evidence type="ECO:0000256" key="1">
    <source>
        <dbReference type="SAM" id="MobiDB-lite"/>
    </source>
</evidence>
<proteinExistence type="predicted"/>
<dbReference type="AlphaFoldDB" id="A0A4V2FX73"/>
<dbReference type="Proteomes" id="UP000292027">
    <property type="component" value="Unassembled WGS sequence"/>
</dbReference>
<evidence type="ECO:0008006" key="5">
    <source>
        <dbReference type="Google" id="ProtNLM"/>
    </source>
</evidence>
<feature type="region of interest" description="Disordered" evidence="1">
    <location>
        <begin position="1"/>
        <end position="34"/>
    </location>
</feature>
<dbReference type="Pfam" id="PF07676">
    <property type="entry name" value="PD40"/>
    <property type="match status" value="1"/>
</dbReference>
<dbReference type="EMBL" id="SHKR01000014">
    <property type="protein sequence ID" value="RZU12626.1"/>
    <property type="molecule type" value="Genomic_DNA"/>
</dbReference>
<name>A0A4V2FX73_9ACTN</name>
<organism evidence="3 4">
    <name type="scientific">Kribbella rubisoli</name>
    <dbReference type="NCBI Taxonomy" id="3075929"/>
    <lineage>
        <taxon>Bacteria</taxon>
        <taxon>Bacillati</taxon>
        <taxon>Actinomycetota</taxon>
        <taxon>Actinomycetes</taxon>
        <taxon>Propionibacteriales</taxon>
        <taxon>Kribbellaceae</taxon>
        <taxon>Kribbella</taxon>
    </lineage>
</organism>
<reference evidence="3 4" key="1">
    <citation type="journal article" date="2015" name="Stand. Genomic Sci.">
        <title>Genomic Encyclopedia of Bacterial and Archaeal Type Strains, Phase III: the genomes of soil and plant-associated and newly described type strains.</title>
        <authorList>
            <person name="Whitman W.B."/>
            <person name="Woyke T."/>
            <person name="Klenk H.P."/>
            <person name="Zhou Y."/>
            <person name="Lilburn T.G."/>
            <person name="Beck B.J."/>
            <person name="De Vos P."/>
            <person name="Vandamme P."/>
            <person name="Eisen J.A."/>
            <person name="Garrity G."/>
            <person name="Hugenholtz P."/>
            <person name="Kyrpides N.C."/>
        </authorList>
    </citation>
    <scope>NUCLEOTIDE SEQUENCE [LARGE SCALE GENOMIC DNA]</scope>
    <source>
        <strain evidence="3 4">VKM Ac-2540</strain>
    </source>
</reference>
<evidence type="ECO:0000256" key="2">
    <source>
        <dbReference type="SAM" id="Phobius"/>
    </source>
</evidence>
<dbReference type="SUPFAM" id="SSF69304">
    <property type="entry name" value="Tricorn protease N-terminal domain"/>
    <property type="match status" value="1"/>
</dbReference>